<keyword evidence="10" id="KW-1185">Reference proteome</keyword>
<dbReference type="PANTHER" id="PTHR19321:SF0">
    <property type="entry name" value="65-KDA MICROTUBULE-ASSOCIATED PROTEIN 6"/>
    <property type="match status" value="1"/>
</dbReference>
<feature type="coiled-coil region" evidence="8">
    <location>
        <begin position="157"/>
        <end position="184"/>
    </location>
</feature>
<organism evidence="9 10">
    <name type="scientific">Kingdonia uniflora</name>
    <dbReference type="NCBI Taxonomy" id="39325"/>
    <lineage>
        <taxon>Eukaryota</taxon>
        <taxon>Viridiplantae</taxon>
        <taxon>Streptophyta</taxon>
        <taxon>Embryophyta</taxon>
        <taxon>Tracheophyta</taxon>
        <taxon>Spermatophyta</taxon>
        <taxon>Magnoliopsida</taxon>
        <taxon>Ranunculales</taxon>
        <taxon>Circaeasteraceae</taxon>
        <taxon>Kingdonia</taxon>
    </lineage>
</organism>
<dbReference type="EMBL" id="JACGCM010001726">
    <property type="protein sequence ID" value="KAF6150754.1"/>
    <property type="molecule type" value="Genomic_DNA"/>
</dbReference>
<keyword evidence="7" id="KW-0539">Nucleus</keyword>
<dbReference type="Pfam" id="PF03999">
    <property type="entry name" value="MAP65_ASE1"/>
    <property type="match status" value="1"/>
</dbReference>
<dbReference type="OrthoDB" id="642895at2759"/>
<dbReference type="FunFam" id="1.20.58.1520:FF:000002">
    <property type="entry name" value="65-kDa microtubule-associated protein 6"/>
    <property type="match status" value="1"/>
</dbReference>
<reference evidence="9 10" key="1">
    <citation type="journal article" date="2020" name="IScience">
        <title>Genome Sequencing of the Endangered Kingdonia uniflora (Circaeasteraceae, Ranunculales) Reveals Potential Mechanisms of Evolutionary Specialization.</title>
        <authorList>
            <person name="Sun Y."/>
            <person name="Deng T."/>
            <person name="Zhang A."/>
            <person name="Moore M.J."/>
            <person name="Landis J.B."/>
            <person name="Lin N."/>
            <person name="Zhang H."/>
            <person name="Zhang X."/>
            <person name="Huang J."/>
            <person name="Zhang X."/>
            <person name="Sun H."/>
            <person name="Wang H."/>
        </authorList>
    </citation>
    <scope>NUCLEOTIDE SEQUENCE [LARGE SCALE GENOMIC DNA]</scope>
    <source>
        <strain evidence="9">TB1705</strain>
        <tissue evidence="9">Leaf</tissue>
    </source>
</reference>
<dbReference type="AlphaFoldDB" id="A0A7J7M7K1"/>
<keyword evidence="5" id="KW-0597">Phosphoprotein</keyword>
<dbReference type="GO" id="GO:0005819">
    <property type="term" value="C:spindle"/>
    <property type="evidence" value="ECO:0007669"/>
    <property type="project" value="TreeGrafter"/>
</dbReference>
<name>A0A7J7M7K1_9MAGN</name>
<dbReference type="PANTHER" id="PTHR19321">
    <property type="entry name" value="PROTEIN REGULATOR OF CYTOKINESIS 1 PRC1-RELATED"/>
    <property type="match status" value="1"/>
</dbReference>
<evidence type="ECO:0000256" key="2">
    <source>
        <dbReference type="ARBA" id="ARBA00004496"/>
    </source>
</evidence>
<evidence type="ECO:0000256" key="7">
    <source>
        <dbReference type="ARBA" id="ARBA00023242"/>
    </source>
</evidence>
<keyword evidence="6" id="KW-0493">Microtubule</keyword>
<keyword evidence="4" id="KW-0963">Cytoplasm</keyword>
<evidence type="ECO:0000256" key="4">
    <source>
        <dbReference type="ARBA" id="ARBA00022490"/>
    </source>
</evidence>
<gene>
    <name evidence="9" type="ORF">GIB67_020837</name>
</gene>
<dbReference type="GO" id="GO:0008017">
    <property type="term" value="F:microtubule binding"/>
    <property type="evidence" value="ECO:0007669"/>
    <property type="project" value="InterPro"/>
</dbReference>
<dbReference type="GO" id="GO:0000226">
    <property type="term" value="P:microtubule cytoskeleton organization"/>
    <property type="evidence" value="ECO:0007669"/>
    <property type="project" value="InterPro"/>
</dbReference>
<evidence type="ECO:0000313" key="10">
    <source>
        <dbReference type="Proteomes" id="UP000541444"/>
    </source>
</evidence>
<evidence type="ECO:0000313" key="9">
    <source>
        <dbReference type="EMBL" id="KAF6150754.1"/>
    </source>
</evidence>
<keyword evidence="8" id="KW-0175">Coiled coil</keyword>
<dbReference type="InterPro" id="IPR007145">
    <property type="entry name" value="MAP65_Ase1_PRC1"/>
</dbReference>
<proteinExistence type="inferred from homology"/>
<comment type="caution">
    <text evidence="9">The sequence shown here is derived from an EMBL/GenBank/DDBJ whole genome shotgun (WGS) entry which is preliminary data.</text>
</comment>
<dbReference type="GO" id="GO:0005634">
    <property type="term" value="C:nucleus"/>
    <property type="evidence" value="ECO:0007669"/>
    <property type="project" value="UniProtKB-SubCell"/>
</dbReference>
<evidence type="ECO:0000256" key="1">
    <source>
        <dbReference type="ARBA" id="ARBA00004123"/>
    </source>
</evidence>
<dbReference type="Proteomes" id="UP000541444">
    <property type="component" value="Unassembled WGS sequence"/>
</dbReference>
<evidence type="ECO:0000256" key="8">
    <source>
        <dbReference type="SAM" id="Coils"/>
    </source>
</evidence>
<sequence>MGSLEFGSSHMDSSWNALIKELQHIWDEIGETEAEKGRMLIEIERECLQVYQRKIDEASNFKSHLHWSVAAKEAELATLMAALGERTLCSKRDKTVSLKTQLQTVTPLVQAMMTKKEERVKEFIDVKAQIDKISGEISGYISNVNDTAISCLDMEQQDLSLRKLNEYKTRLETLKKEKSDRHNKVLEYVNEVHSLCGVLGEEFSKNVSEVHPSLQKSSPEHCHNISNNTLEGLEQTVLRLKMERKARTQRLKDILLSLFDLWNLMDPSEDEKSRFQKIAAIVESPKLEITKFGVLSLTTIEQAAAEVERLTKLKAIRMKELVLKQRSELEEICRRAHIVPDMSTSFEKSNALIDSGLVNPSELLTSIEGHITKVIEEAMSRKEIMDRVDRWQAACEEETWLEDYNQDKNRYSAGRGVHINLKRAERARGTVNKIPAIVDNLMNRTLAWEDERKMEFLYDGVRLVSVLDEYKLSRYQRVEEKKRYRDHKKIKDLLLTERESIYGSKPSTPKRTNSMRKVNSYRVNENGTGSLTPVPRRHSGGDLFPELLTPRSHSGRQNGYLKEMRRFSSGPLNFVSLSKDDTMSYLSVCGSQSGSSTQDYP</sequence>
<comment type="similarity">
    <text evidence="3">Belongs to the MAP65/ASE1 family.</text>
</comment>
<dbReference type="GO" id="GO:0005874">
    <property type="term" value="C:microtubule"/>
    <property type="evidence" value="ECO:0007669"/>
    <property type="project" value="UniProtKB-KW"/>
</dbReference>
<evidence type="ECO:0000256" key="3">
    <source>
        <dbReference type="ARBA" id="ARBA00006187"/>
    </source>
</evidence>
<dbReference type="Gene3D" id="1.20.58.1520">
    <property type="match status" value="1"/>
</dbReference>
<evidence type="ECO:0000256" key="6">
    <source>
        <dbReference type="ARBA" id="ARBA00022701"/>
    </source>
</evidence>
<accession>A0A7J7M7K1</accession>
<evidence type="ECO:0000256" key="5">
    <source>
        <dbReference type="ARBA" id="ARBA00022553"/>
    </source>
</evidence>
<evidence type="ECO:0008006" key="11">
    <source>
        <dbReference type="Google" id="ProtNLM"/>
    </source>
</evidence>
<protein>
    <recommendedName>
        <fullName evidence="11">65-kDa microtubule-associated protein 6</fullName>
    </recommendedName>
</protein>
<comment type="subcellular location">
    <subcellularLocation>
        <location evidence="2">Cytoplasm</location>
    </subcellularLocation>
    <subcellularLocation>
        <location evidence="1">Nucleus</location>
    </subcellularLocation>
</comment>
<dbReference type="GO" id="GO:0005737">
    <property type="term" value="C:cytoplasm"/>
    <property type="evidence" value="ECO:0007669"/>
    <property type="project" value="UniProtKB-SubCell"/>
</dbReference>